<dbReference type="InterPro" id="IPR006076">
    <property type="entry name" value="FAD-dep_OxRdtase"/>
</dbReference>
<dbReference type="Proteomes" id="UP000694941">
    <property type="component" value="Unplaced"/>
</dbReference>
<dbReference type="Gene3D" id="3.30.9.10">
    <property type="entry name" value="D-Amino Acid Oxidase, subunit A, domain 2"/>
    <property type="match status" value="1"/>
</dbReference>
<evidence type="ECO:0000313" key="6">
    <source>
        <dbReference type="Proteomes" id="UP000694941"/>
    </source>
</evidence>
<evidence type="ECO:0000313" key="7">
    <source>
        <dbReference type="RefSeq" id="XP_013778311.1"/>
    </source>
</evidence>
<feature type="domain" description="Aminomethyltransferase C-terminal" evidence="4">
    <location>
        <begin position="781"/>
        <end position="860"/>
    </location>
</feature>
<dbReference type="InterPro" id="IPR027266">
    <property type="entry name" value="TrmE/GcvT-like"/>
</dbReference>
<dbReference type="RefSeq" id="XP_013778311.1">
    <property type="nucleotide sequence ID" value="XM_013922857.2"/>
</dbReference>
<dbReference type="Pfam" id="PF01266">
    <property type="entry name" value="DAO"/>
    <property type="match status" value="1"/>
</dbReference>
<evidence type="ECO:0000259" key="3">
    <source>
        <dbReference type="Pfam" id="PF01571"/>
    </source>
</evidence>
<name>A0ABM1BAV7_LIMPO</name>
<dbReference type="Pfam" id="PF01571">
    <property type="entry name" value="GCV_T"/>
    <property type="match status" value="1"/>
</dbReference>
<dbReference type="InterPro" id="IPR028896">
    <property type="entry name" value="GcvT/YgfZ/DmdA"/>
</dbReference>
<dbReference type="InterPro" id="IPR013977">
    <property type="entry name" value="GcvT_C"/>
</dbReference>
<dbReference type="InterPro" id="IPR006222">
    <property type="entry name" value="GCVT_N"/>
</dbReference>
<dbReference type="Pfam" id="PF16350">
    <property type="entry name" value="FAO_M"/>
    <property type="match status" value="1"/>
</dbReference>
<organism evidence="6 7">
    <name type="scientific">Limulus polyphemus</name>
    <name type="common">Atlantic horseshoe crab</name>
    <dbReference type="NCBI Taxonomy" id="6850"/>
    <lineage>
        <taxon>Eukaryota</taxon>
        <taxon>Metazoa</taxon>
        <taxon>Ecdysozoa</taxon>
        <taxon>Arthropoda</taxon>
        <taxon>Chelicerata</taxon>
        <taxon>Merostomata</taxon>
        <taxon>Xiphosura</taxon>
        <taxon>Limulidae</taxon>
        <taxon>Limulus</taxon>
    </lineage>
</organism>
<gene>
    <name evidence="7" type="primary">LOC106462892</name>
</gene>
<feature type="domain" description="GCVT N-terminal" evidence="3">
    <location>
        <begin position="484"/>
        <end position="761"/>
    </location>
</feature>
<dbReference type="Pfam" id="PF08669">
    <property type="entry name" value="GCV_T_C"/>
    <property type="match status" value="1"/>
</dbReference>
<dbReference type="SUPFAM" id="SSF103025">
    <property type="entry name" value="Folate-binding domain"/>
    <property type="match status" value="1"/>
</dbReference>
<evidence type="ECO:0000259" key="4">
    <source>
        <dbReference type="Pfam" id="PF08669"/>
    </source>
</evidence>
<comment type="similarity">
    <text evidence="1">Belongs to the GcvT family.</text>
</comment>
<dbReference type="SUPFAM" id="SSF54373">
    <property type="entry name" value="FAD-linked reductases, C-terminal domain"/>
    <property type="match status" value="1"/>
</dbReference>
<dbReference type="Gene3D" id="3.30.70.1400">
    <property type="entry name" value="Aminomethyltransferase beta-barrel domains"/>
    <property type="match status" value="1"/>
</dbReference>
<sequence>MLRLCLGRILKDCSSSSLHRYLIYPLSSQGTYRNISNEAQLGPNKTNEDQTTSTKSWKDKAETVVIGGGVVGVSIAYHLARLGMKDVVLLEKSDLTAGSTWHAAGLATLYHGGINMKKIHYYSIGFFAQIEQETKKELGFHRPGSLRLATTPLRMDEFRHQMQRQGWHEAPQKLVEPDEIAEMFPLLNTNGLLGGLFNPADGHIDPYSLTMAMAGAARKHGANIIQGVPVTGLKLNNGRWDVETPKGIINTKCVINAAGFWAHEIGRMVGVEFPFVPVHHQYLITSTIPEVKELKKEPPVLRHLEGSFYLRQERDGLLIGPYEHQMKMRLCDDWVTNGVPHGFGRELFEPDLDRLSDHLEVAMDLVPVLRTANIQTTVAGPIMYTPDLLPVIGPYQGLPNFWMAAGFGYGIIHAGGVGRYIADWMLDGEPPYDLIETDSNRFGKWATRNYVFAKARESYGMNNAISYPKEERWAGRPTARTTTMYEKQLERGAEMGFHAGWEQPAWFALPGDEKGYKPSFRRTNWFEPVQRECEMVMNKAGIVDVSPFGKFEIRGKDALKFLDRLIANNLPKVGTTNISHMLSPSGKVYSELTITTLSPDHYFVITGSGSEFHDLRWMEEHARIWGYDVTLTNVTDDMVAVSIAGPLSRNVLAKLTKEDLSDEAFPFLHARHFDVAGIPVRGLRISYTGELGWELYHSRKDSLPLYEAMIDAGKDLGVGDFGTYAMNSLRLEKGFRMWGAEMNMDSNPYEAGLDFFIKPNKASDFIGKAAIQEIKRKGLRRKLAYLAMDVEDVDPEGNESVWSSGKIVGYTTSGAYGCTVKRSIAFAYLPLFLTHPGLTVQVELLGKLQNATVLKGPPVDVESVRRRKKAKARASS</sequence>
<feature type="domain" description="FAD dependent oxidoreductase" evidence="2">
    <location>
        <begin position="63"/>
        <end position="424"/>
    </location>
</feature>
<dbReference type="Gene3D" id="3.50.50.60">
    <property type="entry name" value="FAD/NAD(P)-binding domain"/>
    <property type="match status" value="1"/>
</dbReference>
<dbReference type="InterPro" id="IPR036188">
    <property type="entry name" value="FAD/NAD-bd_sf"/>
</dbReference>
<evidence type="ECO:0000259" key="2">
    <source>
        <dbReference type="Pfam" id="PF01266"/>
    </source>
</evidence>
<keyword evidence="6" id="KW-1185">Reference proteome</keyword>
<dbReference type="SUPFAM" id="SSF101790">
    <property type="entry name" value="Aminomethyltransferase beta-barrel domain"/>
    <property type="match status" value="1"/>
</dbReference>
<dbReference type="InterPro" id="IPR032503">
    <property type="entry name" value="FAO_M"/>
</dbReference>
<dbReference type="PANTHER" id="PTHR43757:SF2">
    <property type="entry name" value="AMINOMETHYLTRANSFERASE, MITOCHONDRIAL"/>
    <property type="match status" value="1"/>
</dbReference>
<dbReference type="InterPro" id="IPR029043">
    <property type="entry name" value="GcvT/YgfZ_C"/>
</dbReference>
<protein>
    <submittedName>
        <fullName evidence="7">Dimethylglycine dehydrogenase, mitochondrial-like</fullName>
    </submittedName>
</protein>
<reference evidence="7" key="1">
    <citation type="submission" date="2025-08" db="UniProtKB">
        <authorList>
            <consortium name="RefSeq"/>
        </authorList>
    </citation>
    <scope>IDENTIFICATION</scope>
    <source>
        <tissue evidence="7">Muscle</tissue>
    </source>
</reference>
<evidence type="ECO:0000259" key="5">
    <source>
        <dbReference type="Pfam" id="PF16350"/>
    </source>
</evidence>
<dbReference type="GeneID" id="106462892"/>
<dbReference type="Gene3D" id="2.40.30.110">
    <property type="entry name" value="Aminomethyltransferase beta-barrel domains"/>
    <property type="match status" value="1"/>
</dbReference>
<dbReference type="PANTHER" id="PTHR43757">
    <property type="entry name" value="AMINOMETHYLTRANSFERASE"/>
    <property type="match status" value="1"/>
</dbReference>
<accession>A0ABM1BAV7</accession>
<feature type="domain" description="FAD dependent oxidoreductase central" evidence="5">
    <location>
        <begin position="427"/>
        <end position="479"/>
    </location>
</feature>
<evidence type="ECO:0000256" key="1">
    <source>
        <dbReference type="ARBA" id="ARBA00008609"/>
    </source>
</evidence>
<proteinExistence type="inferred from homology"/>
<dbReference type="Gene3D" id="3.30.1360.120">
    <property type="entry name" value="Probable tRNA modification gtpase trme, domain 1"/>
    <property type="match status" value="1"/>
</dbReference>
<dbReference type="SUPFAM" id="SSF51905">
    <property type="entry name" value="FAD/NAD(P)-binding domain"/>
    <property type="match status" value="1"/>
</dbReference>